<reference evidence="6 7" key="1">
    <citation type="submission" date="2019-06" db="EMBL/GenBank/DDBJ databases">
        <title>Genome Sequence of the Brown Rot Fungal Pathogen Monilinia fructicola.</title>
        <authorList>
            <person name="De Miccolis Angelini R.M."/>
            <person name="Landi L."/>
            <person name="Abate D."/>
            <person name="Pollastro S."/>
            <person name="Romanazzi G."/>
            <person name="Faretra F."/>
        </authorList>
    </citation>
    <scope>NUCLEOTIDE SEQUENCE [LARGE SCALE GENOMIC DNA]</scope>
    <source>
        <strain evidence="6 7">Mfrc123</strain>
    </source>
</reference>
<keyword evidence="5" id="KW-1133">Transmembrane helix</keyword>
<dbReference type="EMBL" id="VICG01000016">
    <property type="protein sequence ID" value="KAA8564064.1"/>
    <property type="molecule type" value="Genomic_DNA"/>
</dbReference>
<feature type="transmembrane region" description="Helical" evidence="5">
    <location>
        <begin position="81"/>
        <end position="102"/>
    </location>
</feature>
<comment type="subcellular location">
    <subcellularLocation>
        <location evidence="1">Mitochondrion inner membrane</location>
    </subcellularLocation>
</comment>
<dbReference type="InterPro" id="IPR039297">
    <property type="entry name" value="COX7a"/>
</dbReference>
<sequence>MLWRNVSKLVIKISVDFDPSLLRIQHRTTSSNTQTNHNALITDTMAGFKLRENRVPHYQQLFQEGAKKHIRQWNQTPRSKIMLYPYYVALWGGFAGMIYVHVDPNGLWTQDLVQQGIDVDNEAMGFVDKLGVRGGRQCTLKPKNRSISSYLEYSTAIPQTATSRHSQTHAPSRSCFKVPPNISIAIQ</sequence>
<proteinExistence type="predicted"/>
<evidence type="ECO:0000256" key="3">
    <source>
        <dbReference type="ARBA" id="ARBA00023128"/>
    </source>
</evidence>
<evidence type="ECO:0000313" key="6">
    <source>
        <dbReference type="EMBL" id="KAA8564064.1"/>
    </source>
</evidence>
<keyword evidence="7" id="KW-1185">Reference proteome</keyword>
<accession>A0A5M9J4D2</accession>
<protein>
    <submittedName>
        <fullName evidence="6">Uncharacterized protein</fullName>
    </submittedName>
</protein>
<dbReference type="GO" id="GO:0005743">
    <property type="term" value="C:mitochondrial inner membrane"/>
    <property type="evidence" value="ECO:0007669"/>
    <property type="project" value="UniProtKB-SubCell"/>
</dbReference>
<name>A0A5M9J4D2_MONFR</name>
<comment type="caution">
    <text evidence="6">The sequence shown here is derived from an EMBL/GenBank/DDBJ whole genome shotgun (WGS) entry which is preliminary data.</text>
</comment>
<keyword evidence="4 5" id="KW-0472">Membrane</keyword>
<evidence type="ECO:0000256" key="4">
    <source>
        <dbReference type="ARBA" id="ARBA00023136"/>
    </source>
</evidence>
<keyword evidence="2" id="KW-0999">Mitochondrion inner membrane</keyword>
<keyword evidence="3" id="KW-0496">Mitochondrion</keyword>
<organism evidence="6 7">
    <name type="scientific">Monilinia fructicola</name>
    <name type="common">Brown rot fungus</name>
    <name type="synonym">Ciboria fructicola</name>
    <dbReference type="NCBI Taxonomy" id="38448"/>
    <lineage>
        <taxon>Eukaryota</taxon>
        <taxon>Fungi</taxon>
        <taxon>Dikarya</taxon>
        <taxon>Ascomycota</taxon>
        <taxon>Pezizomycotina</taxon>
        <taxon>Leotiomycetes</taxon>
        <taxon>Helotiales</taxon>
        <taxon>Sclerotiniaceae</taxon>
        <taxon>Monilinia</taxon>
    </lineage>
</organism>
<dbReference type="VEuPathDB" id="FungiDB:MFRU_032g00480"/>
<dbReference type="AlphaFoldDB" id="A0A5M9J4D2"/>
<keyword evidence="5" id="KW-0812">Transmembrane</keyword>
<evidence type="ECO:0000256" key="5">
    <source>
        <dbReference type="SAM" id="Phobius"/>
    </source>
</evidence>
<evidence type="ECO:0000256" key="1">
    <source>
        <dbReference type="ARBA" id="ARBA00004273"/>
    </source>
</evidence>
<gene>
    <name evidence="6" type="ORF">EYC84_012053</name>
</gene>
<evidence type="ECO:0000256" key="2">
    <source>
        <dbReference type="ARBA" id="ARBA00022792"/>
    </source>
</evidence>
<evidence type="ECO:0000313" key="7">
    <source>
        <dbReference type="Proteomes" id="UP000322873"/>
    </source>
</evidence>
<dbReference type="Pfam" id="PF02238">
    <property type="entry name" value="COX7a"/>
    <property type="match status" value="1"/>
</dbReference>
<dbReference type="Proteomes" id="UP000322873">
    <property type="component" value="Unassembled WGS sequence"/>
</dbReference>